<keyword evidence="1" id="KW-0812">Transmembrane</keyword>
<feature type="transmembrane region" description="Helical" evidence="1">
    <location>
        <begin position="21"/>
        <end position="40"/>
    </location>
</feature>
<proteinExistence type="predicted"/>
<dbReference type="EMBL" id="JACTNZ010000011">
    <property type="protein sequence ID" value="KAG5525928.1"/>
    <property type="molecule type" value="Genomic_DNA"/>
</dbReference>
<reference evidence="2" key="1">
    <citation type="submission" date="2020-08" db="EMBL/GenBank/DDBJ databases">
        <title>Plant Genome Project.</title>
        <authorList>
            <person name="Zhang R.-G."/>
        </authorList>
    </citation>
    <scope>NUCLEOTIDE SEQUENCE</scope>
    <source>
        <strain evidence="2">WSP0</strain>
        <tissue evidence="2">Leaf</tissue>
    </source>
</reference>
<evidence type="ECO:0000256" key="1">
    <source>
        <dbReference type="SAM" id="Phobius"/>
    </source>
</evidence>
<name>A0AAV6IEC5_9ERIC</name>
<dbReference type="Proteomes" id="UP000823749">
    <property type="component" value="Chromosome 11"/>
</dbReference>
<sequence length="90" mass="10326">MKHKDLIQKNNERKTGLGRIFLYHLLWCLFEAYLLVSGNITELCTVNTIMYIDKMRSLKSLARLQHLPSGTDDEQVMNSRCLPSCPNKGA</sequence>
<gene>
    <name evidence="2" type="ORF">RHGRI_032283</name>
</gene>
<keyword evidence="3" id="KW-1185">Reference proteome</keyword>
<protein>
    <submittedName>
        <fullName evidence="2">Uncharacterized protein</fullName>
    </submittedName>
</protein>
<accession>A0AAV6IEC5</accession>
<evidence type="ECO:0000313" key="3">
    <source>
        <dbReference type="Proteomes" id="UP000823749"/>
    </source>
</evidence>
<comment type="caution">
    <text evidence="2">The sequence shown here is derived from an EMBL/GenBank/DDBJ whole genome shotgun (WGS) entry which is preliminary data.</text>
</comment>
<evidence type="ECO:0000313" key="2">
    <source>
        <dbReference type="EMBL" id="KAG5525928.1"/>
    </source>
</evidence>
<keyword evidence="1" id="KW-1133">Transmembrane helix</keyword>
<dbReference type="AlphaFoldDB" id="A0AAV6IEC5"/>
<organism evidence="2 3">
    <name type="scientific">Rhododendron griersonianum</name>
    <dbReference type="NCBI Taxonomy" id="479676"/>
    <lineage>
        <taxon>Eukaryota</taxon>
        <taxon>Viridiplantae</taxon>
        <taxon>Streptophyta</taxon>
        <taxon>Embryophyta</taxon>
        <taxon>Tracheophyta</taxon>
        <taxon>Spermatophyta</taxon>
        <taxon>Magnoliopsida</taxon>
        <taxon>eudicotyledons</taxon>
        <taxon>Gunneridae</taxon>
        <taxon>Pentapetalae</taxon>
        <taxon>asterids</taxon>
        <taxon>Ericales</taxon>
        <taxon>Ericaceae</taxon>
        <taxon>Ericoideae</taxon>
        <taxon>Rhodoreae</taxon>
        <taxon>Rhododendron</taxon>
    </lineage>
</organism>
<keyword evidence="1" id="KW-0472">Membrane</keyword>